<comment type="cofactor">
    <cofactor evidence="1">
        <name>Mg(2+)</name>
        <dbReference type="ChEBI" id="CHEBI:18420"/>
    </cofactor>
</comment>
<evidence type="ECO:0000256" key="7">
    <source>
        <dbReference type="ARBA" id="ARBA00022723"/>
    </source>
</evidence>
<gene>
    <name evidence="14" type="ORF">H4R26_001908</name>
</gene>
<dbReference type="GO" id="GO:0003723">
    <property type="term" value="F:RNA binding"/>
    <property type="evidence" value="ECO:0007669"/>
    <property type="project" value="UniProtKB-KW"/>
</dbReference>
<proteinExistence type="inferred from homology"/>
<dbReference type="GO" id="GO:0031047">
    <property type="term" value="P:regulatory ncRNA-mediated gene silencing"/>
    <property type="evidence" value="ECO:0007669"/>
    <property type="project" value="UniProtKB-KW"/>
</dbReference>
<dbReference type="EMBL" id="JANBQF010000097">
    <property type="protein sequence ID" value="KAJ2005526.1"/>
    <property type="molecule type" value="Genomic_DNA"/>
</dbReference>
<accession>A0A9W8BJT9</accession>
<dbReference type="InterPro" id="IPR026610">
    <property type="entry name" value="Hen1"/>
</dbReference>
<dbReference type="GO" id="GO:0090486">
    <property type="term" value="F:small RNA 2'-O-methyltransferase activity"/>
    <property type="evidence" value="ECO:0007669"/>
    <property type="project" value="UniProtKB-EC"/>
</dbReference>
<evidence type="ECO:0000256" key="12">
    <source>
        <dbReference type="ARBA" id="ARBA00048418"/>
    </source>
</evidence>
<sequence>MAPFFSLPMWEQRRICIARVLRAHRAQRVLEVGCGGGNILAFLVPPGDAEHPITDLCGVDVSADALQLAAGRLEPTAADRRDLRVDALRVRLFLGDALTTRVADAAPDAVVCSEVIEHVAETQVEALTHAVLGSYAPRVAVFTTPNAEFNANFPALAYATPAARLRNADHKFEWTRAQFSCWARAAARRYGYRVELRGIGLLMRNPIDGFAPLGGCSQMAVFVRDSPASAAAELVPVTAEPALFATFDYLVYALPPLPEPQLRSLVLDTVRAIAAGNSGSLSLKALWAVLEIRHQFRHHAALCAWLTANPDLVVMLPGDPPCLALRT</sequence>
<dbReference type="Gene3D" id="3.40.50.150">
    <property type="entry name" value="Vaccinia Virus protein VP39"/>
    <property type="match status" value="1"/>
</dbReference>
<evidence type="ECO:0000256" key="8">
    <source>
        <dbReference type="ARBA" id="ARBA00022842"/>
    </source>
</evidence>
<reference evidence="14" key="1">
    <citation type="submission" date="2022-07" db="EMBL/GenBank/DDBJ databases">
        <title>Phylogenomic reconstructions and comparative analyses of Kickxellomycotina fungi.</title>
        <authorList>
            <person name="Reynolds N.K."/>
            <person name="Stajich J.E."/>
            <person name="Barry K."/>
            <person name="Grigoriev I.V."/>
            <person name="Crous P."/>
            <person name="Smith M.E."/>
        </authorList>
    </citation>
    <scope>NUCLEOTIDE SEQUENCE</scope>
    <source>
        <strain evidence="14">IMI 214461</strain>
    </source>
</reference>
<dbReference type="PANTHER" id="PTHR21404">
    <property type="entry name" value="HEN1"/>
    <property type="match status" value="1"/>
</dbReference>
<feature type="domain" description="Methyltransferase type 12" evidence="13">
    <location>
        <begin position="30"/>
        <end position="129"/>
    </location>
</feature>
<comment type="catalytic activity">
    <reaction evidence="12">
        <text>small RNA 3'-end nucleotide + S-adenosyl-L-methionine = small RNA 3'-end 2'-O-methylnucleotide + S-adenosyl-L-homocysteine + H(+)</text>
        <dbReference type="Rhea" id="RHEA:37887"/>
        <dbReference type="Rhea" id="RHEA-COMP:10415"/>
        <dbReference type="Rhea" id="RHEA-COMP:10416"/>
        <dbReference type="ChEBI" id="CHEBI:15378"/>
        <dbReference type="ChEBI" id="CHEBI:57856"/>
        <dbReference type="ChEBI" id="CHEBI:59789"/>
        <dbReference type="ChEBI" id="CHEBI:74896"/>
        <dbReference type="ChEBI" id="CHEBI:74898"/>
        <dbReference type="EC" id="2.1.1.386"/>
    </reaction>
</comment>
<keyword evidence="7" id="KW-0479">Metal-binding</keyword>
<keyword evidence="4" id="KW-0489">Methyltransferase</keyword>
<keyword evidence="10" id="KW-0943">RNA-mediated gene silencing</keyword>
<evidence type="ECO:0000256" key="6">
    <source>
        <dbReference type="ARBA" id="ARBA00022691"/>
    </source>
</evidence>
<dbReference type="GO" id="GO:0046872">
    <property type="term" value="F:metal ion binding"/>
    <property type="evidence" value="ECO:0007669"/>
    <property type="project" value="UniProtKB-KW"/>
</dbReference>
<dbReference type="Pfam" id="PF08242">
    <property type="entry name" value="Methyltransf_12"/>
    <property type="match status" value="1"/>
</dbReference>
<dbReference type="SUPFAM" id="SSF53335">
    <property type="entry name" value="S-adenosyl-L-methionine-dependent methyltransferases"/>
    <property type="match status" value="1"/>
</dbReference>
<evidence type="ECO:0000256" key="4">
    <source>
        <dbReference type="ARBA" id="ARBA00022603"/>
    </source>
</evidence>
<evidence type="ECO:0000256" key="2">
    <source>
        <dbReference type="ARBA" id="ARBA00009026"/>
    </source>
</evidence>
<dbReference type="AlphaFoldDB" id="A0A9W8BJT9"/>
<name>A0A9W8BJT9_9FUNG</name>
<dbReference type="InterPro" id="IPR029063">
    <property type="entry name" value="SAM-dependent_MTases_sf"/>
</dbReference>
<evidence type="ECO:0000256" key="11">
    <source>
        <dbReference type="ARBA" id="ARBA00035025"/>
    </source>
</evidence>
<dbReference type="OrthoDB" id="2154311at2759"/>
<comment type="caution">
    <text evidence="14">The sequence shown here is derived from an EMBL/GenBank/DDBJ whole genome shotgun (WGS) entry which is preliminary data.</text>
</comment>
<comment type="similarity">
    <text evidence="2">Belongs to the methyltransferase superfamily. HEN1 family.</text>
</comment>
<evidence type="ECO:0000256" key="10">
    <source>
        <dbReference type="ARBA" id="ARBA00023158"/>
    </source>
</evidence>
<evidence type="ECO:0000256" key="9">
    <source>
        <dbReference type="ARBA" id="ARBA00022884"/>
    </source>
</evidence>
<dbReference type="EC" id="2.1.1.386" evidence="11"/>
<evidence type="ECO:0000256" key="5">
    <source>
        <dbReference type="ARBA" id="ARBA00022679"/>
    </source>
</evidence>
<evidence type="ECO:0000256" key="1">
    <source>
        <dbReference type="ARBA" id="ARBA00001946"/>
    </source>
</evidence>
<dbReference type="GO" id="GO:0001510">
    <property type="term" value="P:RNA methylation"/>
    <property type="evidence" value="ECO:0007669"/>
    <property type="project" value="InterPro"/>
</dbReference>
<dbReference type="CDD" id="cd02440">
    <property type="entry name" value="AdoMet_MTases"/>
    <property type="match status" value="1"/>
</dbReference>
<evidence type="ECO:0000256" key="3">
    <source>
        <dbReference type="ARBA" id="ARBA00021330"/>
    </source>
</evidence>
<keyword evidence="15" id="KW-1185">Reference proteome</keyword>
<evidence type="ECO:0000313" key="14">
    <source>
        <dbReference type="EMBL" id="KAJ2005526.1"/>
    </source>
</evidence>
<keyword evidence="6" id="KW-0949">S-adenosyl-L-methionine</keyword>
<keyword evidence="9" id="KW-0694">RNA-binding</keyword>
<dbReference type="PANTHER" id="PTHR21404:SF3">
    <property type="entry name" value="SMALL RNA 2'-O-METHYLTRANSFERASE"/>
    <property type="match status" value="1"/>
</dbReference>
<keyword evidence="8" id="KW-0460">Magnesium</keyword>
<dbReference type="Proteomes" id="UP001150907">
    <property type="component" value="Unassembled WGS sequence"/>
</dbReference>
<protein>
    <recommendedName>
        <fullName evidence="3">Small RNA 2'-O-methyltransferase</fullName>
        <ecNumber evidence="11">2.1.1.386</ecNumber>
    </recommendedName>
</protein>
<evidence type="ECO:0000259" key="13">
    <source>
        <dbReference type="Pfam" id="PF08242"/>
    </source>
</evidence>
<dbReference type="InterPro" id="IPR013217">
    <property type="entry name" value="Methyltransf_12"/>
</dbReference>
<organism evidence="14 15">
    <name type="scientific">Coemansia thaxteri</name>
    <dbReference type="NCBI Taxonomy" id="2663907"/>
    <lineage>
        <taxon>Eukaryota</taxon>
        <taxon>Fungi</taxon>
        <taxon>Fungi incertae sedis</taxon>
        <taxon>Zoopagomycota</taxon>
        <taxon>Kickxellomycotina</taxon>
        <taxon>Kickxellomycetes</taxon>
        <taxon>Kickxellales</taxon>
        <taxon>Kickxellaceae</taxon>
        <taxon>Coemansia</taxon>
    </lineage>
</organism>
<evidence type="ECO:0000313" key="15">
    <source>
        <dbReference type="Proteomes" id="UP001150907"/>
    </source>
</evidence>
<keyword evidence="5" id="KW-0808">Transferase</keyword>